<accession>I4B0G2</accession>
<proteinExistence type="predicted"/>
<dbReference type="STRING" id="869212.Turpa_0107"/>
<protein>
    <submittedName>
        <fullName evidence="2">AMP-dependent synthetase and ligase</fullName>
    </submittedName>
</protein>
<dbReference type="KEGG" id="tpx:Turpa_0107"/>
<dbReference type="InterPro" id="IPR052987">
    <property type="entry name" value="Chloroplast_AMP-bd_Enzymes"/>
</dbReference>
<name>I4B0G2_TURPD</name>
<dbReference type="AlphaFoldDB" id="I4B0G2"/>
<dbReference type="InterPro" id="IPR020845">
    <property type="entry name" value="AMP-binding_CS"/>
</dbReference>
<dbReference type="SUPFAM" id="SSF56801">
    <property type="entry name" value="Acetyl-CoA synthetase-like"/>
    <property type="match status" value="1"/>
</dbReference>
<evidence type="ECO:0000313" key="3">
    <source>
        <dbReference type="Proteomes" id="UP000006048"/>
    </source>
</evidence>
<sequence>MAYSTINEIFYQSNELYGKKKLFYSKNEKKDYVGTTFGEVLKNAENFAISLIDMGVAAGDRIGFLADNRVEWIISDIAVLLTGAANVPRGTDVTVDEIKYIMSHAECKICIVENEATLKKLQSVIKDTGVQTIIVLDPKYKSDAENILTLQNLLAKGAAAREEKLAGLKERCDAVKSDDLFTIIYTSGTTGLPKGVMLSHGNMVYNINEVPKAIGLRPDDSMLSLLPVWHIFERAVDYGAIAKGIPLYYTNVRDVRDDFAKVKPTFMPSAPRLWESLYQGIMQRIEKSEPARKVMFETAYRISKEYKKAVDYLAGNELMQQPESDADRLSRTASSLFTAASLYIPARLADRVVFSKIREAMGGRFRGSISGGGALPAHVDEFFNVIGIPVYEGYGMTECAPIISVRTEGKIIQGSVGFVPNGTEVAILNDKGERVRTGEKGVIHVRGPQVMKGYYKNPEATEKTINKDGWLNTGDIGFFSFNNTLSIRGRAKETIVLLGGENVEPVPIENKLLEDAQINQIIVVGQDKKTLTALVWPNLEKVKEVAGISADPKSDLNANKELVDHFNKIVKRQVSADNGFKGFERVTDFRFLPKPMEVGEEITNLFKMKRNFIADKYAKLIDSMY</sequence>
<keyword evidence="3" id="KW-1185">Reference proteome</keyword>
<dbReference type="InterPro" id="IPR042099">
    <property type="entry name" value="ANL_N_sf"/>
</dbReference>
<evidence type="ECO:0000259" key="1">
    <source>
        <dbReference type="Pfam" id="PF00501"/>
    </source>
</evidence>
<dbReference type="InterPro" id="IPR000873">
    <property type="entry name" value="AMP-dep_synth/lig_dom"/>
</dbReference>
<dbReference type="OrthoDB" id="311554at2"/>
<dbReference type="Proteomes" id="UP000006048">
    <property type="component" value="Chromosome"/>
</dbReference>
<dbReference type="Pfam" id="PF00501">
    <property type="entry name" value="AMP-binding"/>
    <property type="match status" value="1"/>
</dbReference>
<dbReference type="HOGENOM" id="CLU_000022_45_5_12"/>
<dbReference type="PROSITE" id="PS00455">
    <property type="entry name" value="AMP_BINDING"/>
    <property type="match status" value="1"/>
</dbReference>
<evidence type="ECO:0000313" key="2">
    <source>
        <dbReference type="EMBL" id="AFM10769.1"/>
    </source>
</evidence>
<gene>
    <name evidence="2" type="ordered locus">Turpa_0107</name>
</gene>
<dbReference type="PANTHER" id="PTHR43813">
    <property type="entry name" value="ACYL-ACTIVATING ENZYME 16, CHLOROPLASTIC-RELATED"/>
    <property type="match status" value="1"/>
</dbReference>
<dbReference type="EMBL" id="CP002959">
    <property type="protein sequence ID" value="AFM10769.1"/>
    <property type="molecule type" value="Genomic_DNA"/>
</dbReference>
<reference evidence="2 3" key="1">
    <citation type="submission" date="2012-06" db="EMBL/GenBank/DDBJ databases">
        <title>The complete chromosome of genome of Turneriella parva DSM 21527.</title>
        <authorList>
            <consortium name="US DOE Joint Genome Institute (JGI-PGF)"/>
            <person name="Lucas S."/>
            <person name="Han J."/>
            <person name="Lapidus A."/>
            <person name="Bruce D."/>
            <person name="Goodwin L."/>
            <person name="Pitluck S."/>
            <person name="Peters L."/>
            <person name="Kyrpides N."/>
            <person name="Mavromatis K."/>
            <person name="Ivanova N."/>
            <person name="Mikhailova N."/>
            <person name="Chertkov O."/>
            <person name="Detter J.C."/>
            <person name="Tapia R."/>
            <person name="Han C."/>
            <person name="Land M."/>
            <person name="Hauser L."/>
            <person name="Markowitz V."/>
            <person name="Cheng J.-F."/>
            <person name="Hugenholtz P."/>
            <person name="Woyke T."/>
            <person name="Wu D."/>
            <person name="Gronow S."/>
            <person name="Wellnitz S."/>
            <person name="Brambilla E."/>
            <person name="Klenk H.-P."/>
            <person name="Eisen J.A."/>
        </authorList>
    </citation>
    <scope>NUCLEOTIDE SEQUENCE [LARGE SCALE GENOMIC DNA]</scope>
    <source>
        <strain evidence="3">ATCC BAA-1111 / DSM 21527 / NCTC 11395 / H</strain>
    </source>
</reference>
<dbReference type="GO" id="GO:0016874">
    <property type="term" value="F:ligase activity"/>
    <property type="evidence" value="ECO:0007669"/>
    <property type="project" value="UniProtKB-KW"/>
</dbReference>
<dbReference type="PANTHER" id="PTHR43813:SF1">
    <property type="entry name" value="ACYL-ACTIVATING ENZYME 16, CHLOROPLASTIC-RELATED"/>
    <property type="match status" value="1"/>
</dbReference>
<dbReference type="RefSeq" id="WP_014801290.1">
    <property type="nucleotide sequence ID" value="NC_018020.1"/>
</dbReference>
<keyword evidence="2" id="KW-0436">Ligase</keyword>
<dbReference type="Pfam" id="PF23562">
    <property type="entry name" value="AMP-binding_C_3"/>
    <property type="match status" value="1"/>
</dbReference>
<dbReference type="PATRIC" id="fig|869212.3.peg.66"/>
<organism evidence="2 3">
    <name type="scientific">Turneriella parva (strain ATCC BAA-1111 / DSM 21527 / NCTC 11395 / H)</name>
    <name type="common">Leptospira parva</name>
    <dbReference type="NCBI Taxonomy" id="869212"/>
    <lineage>
        <taxon>Bacteria</taxon>
        <taxon>Pseudomonadati</taxon>
        <taxon>Spirochaetota</taxon>
        <taxon>Spirochaetia</taxon>
        <taxon>Leptospirales</taxon>
        <taxon>Leptospiraceae</taxon>
        <taxon>Turneriella</taxon>
    </lineage>
</organism>
<dbReference type="Gene3D" id="3.40.50.12780">
    <property type="entry name" value="N-terminal domain of ligase-like"/>
    <property type="match status" value="1"/>
</dbReference>
<feature type="domain" description="AMP-dependent synthetase/ligase" evidence="1">
    <location>
        <begin position="25"/>
        <end position="455"/>
    </location>
</feature>